<accession>A0A067CJF7</accession>
<dbReference type="Pfam" id="PF01436">
    <property type="entry name" value="NHL"/>
    <property type="match status" value="2"/>
</dbReference>
<dbReference type="SUPFAM" id="SSF63825">
    <property type="entry name" value="YWTD domain"/>
    <property type="match status" value="1"/>
</dbReference>
<dbReference type="InterPro" id="IPR001258">
    <property type="entry name" value="NHL_repeat"/>
</dbReference>
<dbReference type="PANTHER" id="PTHR46388">
    <property type="entry name" value="NHL REPEAT-CONTAINING PROTEIN 2"/>
    <property type="match status" value="1"/>
</dbReference>
<dbReference type="EMBL" id="KK583220">
    <property type="protein sequence ID" value="KDO26947.1"/>
    <property type="molecule type" value="Genomic_DNA"/>
</dbReference>
<name>A0A067CJF7_SAPPC</name>
<sequence length="600" mass="62095">MDAVVSITSDNSSPAIDNSIKDSASYSLSTVWNASSLNGNPYLLGVTSAVTQIIMSFETGLLSWATGNPGANVWLTSGSPGYPLALAADANGNVVYADPLVSKVTARQSYYMPVSTSNTNQYKTVAAGVSGPRGVAFCQCTSCSAYATAFVANTLDNSLVRILLGSNVTSVLSFTGTLNRPTALAVDQQCAYLYIADTGNHCFRRVSLTATAPTILETIAGTCGTSGYVDGDRYVSLFNTPQGLAVDGNNTLYVSDTGNHAIRKITSLGSATTIVGAGGANGFADDAPLPVSASMVTDGGTYTVSTVFDASPVNWVLSTGLLRVPSPFILVGTDFGLFAANASTNISLADDTGLGLPFALAVDVNGTVLLADPASDRVVSRLNSLTPVPATDASVYSTLHNVNVSGPRGAVACPCVGCPCGGKTYIANTLNNSITILEDGVASSLAFDGTLKLPTALGIDSLGSTLYIADTGNHCIRSVALDSTASTLTTVAGTCDTWGYIDGTPSSTLFNSPQGLALDADGNIYVSDTGNHALRKITSSLVTTIVGQGGVYGFRDGIQYTARLHSPVGLVVYAPFPNALDIFVVDYNNQRLRQVHRERR</sequence>
<evidence type="ECO:0008006" key="5">
    <source>
        <dbReference type="Google" id="ProtNLM"/>
    </source>
</evidence>
<dbReference type="GeneID" id="24129916"/>
<evidence type="ECO:0000256" key="2">
    <source>
        <dbReference type="PROSITE-ProRule" id="PRU00504"/>
    </source>
</evidence>
<protein>
    <recommendedName>
        <fullName evidence="5">SMP-30/Gluconolactonase/LRE-like region domain-containing protein</fullName>
    </recommendedName>
</protein>
<dbReference type="AlphaFoldDB" id="A0A067CJF7"/>
<keyword evidence="1" id="KW-0677">Repeat</keyword>
<evidence type="ECO:0000256" key="1">
    <source>
        <dbReference type="ARBA" id="ARBA00022737"/>
    </source>
</evidence>
<gene>
    <name evidence="3" type="ORF">SPRG_07660</name>
</gene>
<dbReference type="Proteomes" id="UP000030745">
    <property type="component" value="Unassembled WGS sequence"/>
</dbReference>
<keyword evidence="4" id="KW-1185">Reference proteome</keyword>
<dbReference type="InterPro" id="IPR011042">
    <property type="entry name" value="6-blade_b-propeller_TolB-like"/>
</dbReference>
<dbReference type="PANTHER" id="PTHR46388:SF2">
    <property type="entry name" value="NHL REPEAT-CONTAINING PROTEIN 2"/>
    <property type="match status" value="1"/>
</dbReference>
<evidence type="ECO:0000313" key="3">
    <source>
        <dbReference type="EMBL" id="KDO26947.1"/>
    </source>
</evidence>
<feature type="repeat" description="NHL" evidence="2">
    <location>
        <begin position="238"/>
        <end position="268"/>
    </location>
</feature>
<dbReference type="OrthoDB" id="62209at2759"/>
<proteinExistence type="predicted"/>
<dbReference type="VEuPathDB" id="FungiDB:SPRG_07660"/>
<reference evidence="3 4" key="1">
    <citation type="journal article" date="2013" name="PLoS Genet.">
        <title>Distinctive expansion of potential virulence genes in the genome of the oomycete fish pathogen Saprolegnia parasitica.</title>
        <authorList>
            <person name="Jiang R.H."/>
            <person name="de Bruijn I."/>
            <person name="Haas B.J."/>
            <person name="Belmonte R."/>
            <person name="Lobach L."/>
            <person name="Christie J."/>
            <person name="van den Ackerveken G."/>
            <person name="Bottin A."/>
            <person name="Bulone V."/>
            <person name="Diaz-Moreno S.M."/>
            <person name="Dumas B."/>
            <person name="Fan L."/>
            <person name="Gaulin E."/>
            <person name="Govers F."/>
            <person name="Grenville-Briggs L.J."/>
            <person name="Horner N.R."/>
            <person name="Levin J.Z."/>
            <person name="Mammella M."/>
            <person name="Meijer H.J."/>
            <person name="Morris P."/>
            <person name="Nusbaum C."/>
            <person name="Oome S."/>
            <person name="Phillips A.J."/>
            <person name="van Rooyen D."/>
            <person name="Rzeszutek E."/>
            <person name="Saraiva M."/>
            <person name="Secombes C.J."/>
            <person name="Seidl M.F."/>
            <person name="Snel B."/>
            <person name="Stassen J.H."/>
            <person name="Sykes S."/>
            <person name="Tripathy S."/>
            <person name="van den Berg H."/>
            <person name="Vega-Arreguin J.C."/>
            <person name="Wawra S."/>
            <person name="Young S.K."/>
            <person name="Zeng Q."/>
            <person name="Dieguez-Uribeondo J."/>
            <person name="Russ C."/>
            <person name="Tyler B.M."/>
            <person name="van West P."/>
        </authorList>
    </citation>
    <scope>NUCLEOTIDE SEQUENCE [LARGE SCALE GENOMIC DNA]</scope>
    <source>
        <strain evidence="3 4">CBS 223.65</strain>
    </source>
</reference>
<dbReference type="SUPFAM" id="SSF63829">
    <property type="entry name" value="Calcium-dependent phosphotriesterase"/>
    <property type="match status" value="1"/>
</dbReference>
<dbReference type="OMA" id="HGLCFYG"/>
<evidence type="ECO:0000313" key="4">
    <source>
        <dbReference type="Proteomes" id="UP000030745"/>
    </source>
</evidence>
<dbReference type="Gene3D" id="2.120.10.30">
    <property type="entry name" value="TolB, C-terminal domain"/>
    <property type="match status" value="4"/>
</dbReference>
<organism evidence="3 4">
    <name type="scientific">Saprolegnia parasitica (strain CBS 223.65)</name>
    <dbReference type="NCBI Taxonomy" id="695850"/>
    <lineage>
        <taxon>Eukaryota</taxon>
        <taxon>Sar</taxon>
        <taxon>Stramenopiles</taxon>
        <taxon>Oomycota</taxon>
        <taxon>Saprolegniomycetes</taxon>
        <taxon>Saprolegniales</taxon>
        <taxon>Saprolegniaceae</taxon>
        <taxon>Saprolegnia</taxon>
    </lineage>
</organism>
<dbReference type="RefSeq" id="XP_012202328.1">
    <property type="nucleotide sequence ID" value="XM_012346938.1"/>
</dbReference>
<dbReference type="PROSITE" id="PS51125">
    <property type="entry name" value="NHL"/>
    <property type="match status" value="2"/>
</dbReference>
<feature type="repeat" description="NHL" evidence="2">
    <location>
        <begin position="510"/>
        <end position="540"/>
    </location>
</feature>
<dbReference type="KEGG" id="spar:SPRG_07660"/>